<evidence type="ECO:0000256" key="4">
    <source>
        <dbReference type="ARBA" id="ARBA00030169"/>
    </source>
</evidence>
<reference evidence="6 7" key="1">
    <citation type="submission" date="2016-05" db="EMBL/GenBank/DDBJ databases">
        <title>Genomic and physiological characterization of Planctopirus sp. isolated from fresh water lake.</title>
        <authorList>
            <person name="Subhash Y."/>
            <person name="Ramana C."/>
        </authorList>
    </citation>
    <scope>NUCLEOTIDE SEQUENCE [LARGE SCALE GENOMIC DNA]</scope>
    <source>
        <strain evidence="6 7">JC280</strain>
    </source>
</reference>
<dbReference type="Proteomes" id="UP000094828">
    <property type="component" value="Unassembled WGS sequence"/>
</dbReference>
<evidence type="ECO:0000313" key="6">
    <source>
        <dbReference type="EMBL" id="ODA33393.1"/>
    </source>
</evidence>
<feature type="binding site" evidence="5">
    <location>
        <position position="129"/>
    </location>
    <ligand>
        <name>substrate</name>
    </ligand>
</feature>
<dbReference type="GO" id="GO:0047443">
    <property type="term" value="F:4-hydroxy-4-methyl-2-oxoglutarate aldolase activity"/>
    <property type="evidence" value="ECO:0007669"/>
    <property type="project" value="TreeGrafter"/>
</dbReference>
<feature type="binding site" evidence="5">
    <location>
        <begin position="107"/>
        <end position="110"/>
    </location>
    <ligand>
        <name>substrate</name>
    </ligand>
</feature>
<keyword evidence="6" id="KW-0489">Methyltransferase</keyword>
<keyword evidence="7" id="KW-1185">Reference proteome</keyword>
<dbReference type="InterPro" id="IPR036704">
    <property type="entry name" value="RraA/RraA-like_sf"/>
</dbReference>
<dbReference type="EMBL" id="LYDR01000055">
    <property type="protein sequence ID" value="ODA33393.1"/>
    <property type="molecule type" value="Genomic_DNA"/>
</dbReference>
<protein>
    <recommendedName>
        <fullName evidence="2">Putative 4-hydroxy-4-methyl-2-oxoglutarate aldolase</fullName>
    </recommendedName>
    <alternativeName>
        <fullName evidence="3">Regulator of ribonuclease activity homolog</fullName>
    </alternativeName>
    <alternativeName>
        <fullName evidence="4">RraA-like protein</fullName>
    </alternativeName>
</protein>
<dbReference type="SUPFAM" id="SSF89562">
    <property type="entry name" value="RraA-like"/>
    <property type="match status" value="1"/>
</dbReference>
<dbReference type="Pfam" id="PF03737">
    <property type="entry name" value="RraA-like"/>
    <property type="match status" value="1"/>
</dbReference>
<dbReference type="AlphaFoldDB" id="A0A1C3EJJ1"/>
<evidence type="ECO:0000256" key="2">
    <source>
        <dbReference type="ARBA" id="ARBA00016549"/>
    </source>
</evidence>
<dbReference type="STRING" id="1841610.A6X21_18810"/>
<dbReference type="RefSeq" id="WP_068846947.1">
    <property type="nucleotide sequence ID" value="NZ_LYDR01000055.1"/>
</dbReference>
<keyword evidence="5" id="KW-0479">Metal-binding</keyword>
<keyword evidence="6" id="KW-0808">Transferase</keyword>
<name>A0A1C3EJJ1_9PLAN</name>
<dbReference type="GO" id="GO:0032259">
    <property type="term" value="P:methylation"/>
    <property type="evidence" value="ECO:0007669"/>
    <property type="project" value="UniProtKB-KW"/>
</dbReference>
<evidence type="ECO:0000256" key="3">
    <source>
        <dbReference type="ARBA" id="ARBA00029596"/>
    </source>
</evidence>
<evidence type="ECO:0000256" key="5">
    <source>
        <dbReference type="PIRSR" id="PIRSR605493-1"/>
    </source>
</evidence>
<dbReference type="GO" id="GO:0008948">
    <property type="term" value="F:oxaloacetate decarboxylase activity"/>
    <property type="evidence" value="ECO:0007669"/>
    <property type="project" value="TreeGrafter"/>
</dbReference>
<keyword evidence="5" id="KW-0460">Magnesium</keyword>
<feature type="binding site" evidence="5">
    <location>
        <position position="130"/>
    </location>
    <ligand>
        <name>Mg(2+)</name>
        <dbReference type="ChEBI" id="CHEBI:18420"/>
    </ligand>
</feature>
<dbReference type="GO" id="GO:0046872">
    <property type="term" value="F:metal ion binding"/>
    <property type="evidence" value="ECO:0007669"/>
    <property type="project" value="UniProtKB-KW"/>
</dbReference>
<dbReference type="GO" id="GO:0008168">
    <property type="term" value="F:methyltransferase activity"/>
    <property type="evidence" value="ECO:0007669"/>
    <property type="project" value="UniProtKB-KW"/>
</dbReference>
<organism evidence="6 7">
    <name type="scientific">Planctopirus hydrillae</name>
    <dbReference type="NCBI Taxonomy" id="1841610"/>
    <lineage>
        <taxon>Bacteria</taxon>
        <taxon>Pseudomonadati</taxon>
        <taxon>Planctomycetota</taxon>
        <taxon>Planctomycetia</taxon>
        <taxon>Planctomycetales</taxon>
        <taxon>Planctomycetaceae</taxon>
        <taxon>Planctopirus</taxon>
    </lineage>
</organism>
<dbReference type="Gene3D" id="3.50.30.40">
    <property type="entry name" value="Ribonuclease E inhibitor RraA/RraA-like"/>
    <property type="match status" value="1"/>
</dbReference>
<comment type="cofactor">
    <cofactor evidence="5">
        <name>Mg(2+)</name>
        <dbReference type="ChEBI" id="CHEBI:18420"/>
    </cofactor>
</comment>
<dbReference type="PANTHER" id="PTHR33254:SF4">
    <property type="entry name" value="4-HYDROXY-4-METHYL-2-OXOGLUTARATE ALDOLASE 3-RELATED"/>
    <property type="match status" value="1"/>
</dbReference>
<proteinExistence type="predicted"/>
<accession>A0A1C3EJJ1</accession>
<dbReference type="PANTHER" id="PTHR33254">
    <property type="entry name" value="4-HYDROXY-4-METHYL-2-OXOGLUTARATE ALDOLASE 3-RELATED"/>
    <property type="match status" value="1"/>
</dbReference>
<dbReference type="InterPro" id="IPR005493">
    <property type="entry name" value="RraA/RraA-like"/>
</dbReference>
<comment type="cofactor">
    <cofactor evidence="1">
        <name>a divalent metal cation</name>
        <dbReference type="ChEBI" id="CHEBI:60240"/>
    </cofactor>
</comment>
<sequence>MSVVISPQTLTELALFDTPTICNAVELWDLRPRNEGYMNSSIRACFPDLPPMVGFALTSTFRSQKPPRGGDAYGSMGAQVEAMASIPGPPVIVFQDLDEPVASATFGEVMCTTYQSFGAKGIITSGAGRDLDQVAPLKFPAFTSGSIAAHGYCHILAINVPVTVGGITIYPGDLLHGDRNGVSTIPPEIASEVPDVCRELAKAEALVLGYLKDPARTVAGFNDARKACAAHIAEVRSRLLKTH</sequence>
<gene>
    <name evidence="6" type="ORF">A6X21_18810</name>
</gene>
<evidence type="ECO:0000256" key="1">
    <source>
        <dbReference type="ARBA" id="ARBA00001968"/>
    </source>
</evidence>
<evidence type="ECO:0000313" key="7">
    <source>
        <dbReference type="Proteomes" id="UP000094828"/>
    </source>
</evidence>
<dbReference type="CDD" id="cd16841">
    <property type="entry name" value="RraA_family"/>
    <property type="match status" value="1"/>
</dbReference>
<dbReference type="OrthoDB" id="9784786at2"/>
<comment type="caution">
    <text evidence="6">The sequence shown here is derived from an EMBL/GenBank/DDBJ whole genome shotgun (WGS) entry which is preliminary data.</text>
</comment>